<proteinExistence type="predicted"/>
<organism evidence="3 4">
    <name type="scientific">Demequina litoralis</name>
    <dbReference type="NCBI Taxonomy" id="3051660"/>
    <lineage>
        <taxon>Bacteria</taxon>
        <taxon>Bacillati</taxon>
        <taxon>Actinomycetota</taxon>
        <taxon>Actinomycetes</taxon>
        <taxon>Micrococcales</taxon>
        <taxon>Demequinaceae</taxon>
        <taxon>Demequina</taxon>
    </lineage>
</organism>
<dbReference type="EMBL" id="JAUHPW010000002">
    <property type="protein sequence ID" value="MDN4474898.1"/>
    <property type="molecule type" value="Genomic_DNA"/>
</dbReference>
<dbReference type="PROSITE" id="PS51257">
    <property type="entry name" value="PROKAR_LIPOPROTEIN"/>
    <property type="match status" value="1"/>
</dbReference>
<reference evidence="3" key="1">
    <citation type="submission" date="2023-06" db="EMBL/GenBank/DDBJ databases">
        <title>Sysu t00192.</title>
        <authorList>
            <person name="Gao L."/>
            <person name="Fang B.-Z."/>
            <person name="Li W.-J."/>
        </authorList>
    </citation>
    <scope>NUCLEOTIDE SEQUENCE</scope>
    <source>
        <strain evidence="3">SYSU T00192</strain>
    </source>
</reference>
<dbReference type="InterPro" id="IPR019606">
    <property type="entry name" value="GerMN"/>
</dbReference>
<dbReference type="Proteomes" id="UP001172728">
    <property type="component" value="Unassembled WGS sequence"/>
</dbReference>
<protein>
    <submittedName>
        <fullName evidence="3">LpqB family beta-propeller domain-containing protein</fullName>
    </submittedName>
</protein>
<accession>A0ABT8G6X3</accession>
<evidence type="ECO:0000256" key="1">
    <source>
        <dbReference type="SAM" id="SignalP"/>
    </source>
</evidence>
<keyword evidence="4" id="KW-1185">Reference proteome</keyword>
<keyword evidence="1" id="KW-0732">Signal</keyword>
<feature type="chain" id="PRO_5045133737" evidence="1">
    <location>
        <begin position="21"/>
        <end position="574"/>
    </location>
</feature>
<dbReference type="Pfam" id="PF25976">
    <property type="entry name" value="LpqB_N"/>
    <property type="match status" value="1"/>
</dbReference>
<evidence type="ECO:0000259" key="2">
    <source>
        <dbReference type="SMART" id="SM00909"/>
    </source>
</evidence>
<dbReference type="RefSeq" id="WP_301131320.1">
    <property type="nucleotide sequence ID" value="NZ_JAUHPW010000002.1"/>
</dbReference>
<dbReference type="Pfam" id="PF10646">
    <property type="entry name" value="Germane"/>
    <property type="match status" value="1"/>
</dbReference>
<name>A0ABT8G6X3_9MICO</name>
<dbReference type="SMART" id="SM00909">
    <property type="entry name" value="Germane"/>
    <property type="match status" value="1"/>
</dbReference>
<gene>
    <name evidence="3" type="ORF">QQX09_03395</name>
</gene>
<sequence>MRLRIAAVCAGAALALGACASIPTSGPVNEGTGEVEGAEPFVPFAEGPQIGDSVNAIVSGFIQATAAGFASDFTVAREYLTVPARADWDPLAEVTVYDSGALTPDYDEDAGRVVYSVPVAAWIDDAGRMVEAQAGTQTQLEFQVSRDVGGEWRISGLEDGSLLAEATFNRVFLPVTLVFASADGSTVVPELRWLPSTNVATWAARELVEGPSPWLANAVTTGFPAGSALAVDSVVVTDGIARVQLASESAGSPAERALAEQQLRLTLTALPGVREVEVTVAGVPLVSDPVETLSRGPVPEGVAAVFIDDRLGLWDGEDLWVVRDGVGALPAGADALATSYTGTRVAFRVGGDRIVISDALAGGVDTLLAYDDAGRARGTMEVATVVEGPDLVAPAFDRYGWLWTAESVDPEAVIAVSEDGDAMPLDARWLAGRTVQQIVPSRDGARVLVVSRSGAQTVAEVAEVVRSETGEPLSIGEPLQIGANIGTTVDAIWVDDLSVALLGSSSGAETAPLWIVAVGGRTTEDAAVSDAVAISARHGDRSITLVSEDGTVRERAGTGWSAVASGVDELAYAG</sequence>
<evidence type="ECO:0000313" key="4">
    <source>
        <dbReference type="Proteomes" id="UP001172728"/>
    </source>
</evidence>
<feature type="domain" description="GerMN" evidence="2">
    <location>
        <begin position="200"/>
        <end position="289"/>
    </location>
</feature>
<feature type="signal peptide" evidence="1">
    <location>
        <begin position="1"/>
        <end position="20"/>
    </location>
</feature>
<comment type="caution">
    <text evidence="3">The sequence shown here is derived from an EMBL/GenBank/DDBJ whole genome shotgun (WGS) entry which is preliminary data.</text>
</comment>
<dbReference type="InterPro" id="IPR059026">
    <property type="entry name" value="LpqB_N"/>
</dbReference>
<evidence type="ECO:0000313" key="3">
    <source>
        <dbReference type="EMBL" id="MDN4474898.1"/>
    </source>
</evidence>